<evidence type="ECO:0000313" key="3">
    <source>
        <dbReference type="Proteomes" id="UP000254640"/>
    </source>
</evidence>
<protein>
    <submittedName>
        <fullName evidence="2">Alpha-2-macroglobulin family N-terminal region</fullName>
    </submittedName>
</protein>
<dbReference type="Proteomes" id="UP000254640">
    <property type="component" value="Unassembled WGS sequence"/>
</dbReference>
<reference evidence="2 3" key="1">
    <citation type="submission" date="2018-06" db="EMBL/GenBank/DDBJ databases">
        <authorList>
            <consortium name="Pathogen Informatics"/>
            <person name="Doyle S."/>
        </authorList>
    </citation>
    <scope>NUCLEOTIDE SEQUENCE [LARGE SCALE GENOMIC DNA]</scope>
    <source>
        <strain evidence="2 3">NCTC9381</strain>
    </source>
</reference>
<dbReference type="AlphaFoldDB" id="A0A379AD95"/>
<keyword evidence="3" id="KW-1185">Reference proteome</keyword>
<dbReference type="EMBL" id="UGSO01000001">
    <property type="protein sequence ID" value="SUB15509.1"/>
    <property type="molecule type" value="Genomic_DNA"/>
</dbReference>
<dbReference type="PANTHER" id="PTHR40094">
    <property type="entry name" value="ALPHA-2-MACROGLOBULIN HOMOLOG"/>
    <property type="match status" value="1"/>
</dbReference>
<evidence type="ECO:0000313" key="2">
    <source>
        <dbReference type="EMBL" id="SUB15509.1"/>
    </source>
</evidence>
<feature type="region of interest" description="Disordered" evidence="1">
    <location>
        <begin position="1"/>
        <end position="21"/>
    </location>
</feature>
<proteinExistence type="predicted"/>
<dbReference type="GO" id="GO:0004866">
    <property type="term" value="F:endopeptidase inhibitor activity"/>
    <property type="evidence" value="ECO:0007669"/>
    <property type="project" value="TreeGrafter"/>
</dbReference>
<dbReference type="InterPro" id="IPR051802">
    <property type="entry name" value="YfhM-like"/>
</dbReference>
<sequence length="171" mass="18225">MNAPSLSRLMAAPKSASRSSGGHYRLEVQAGEKIVSSVRFQAGYDWQDNTNGTGALRPDQVRLKLDKAAYQPGDTVHLQVESPAAGKGYLMVESSSGTLWWAATDRTKGRHNGGCPCCWRAGQRHDLYFSAIVVRDGDKVSGATPKRAVGLLHLPMATGGAPLKSDAGCAR</sequence>
<dbReference type="PANTHER" id="PTHR40094:SF1">
    <property type="entry name" value="UBIQUITIN DOMAIN-CONTAINING PROTEIN"/>
    <property type="match status" value="1"/>
</dbReference>
<gene>
    <name evidence="2" type="ORF">NCTC9381_01396</name>
</gene>
<accession>A0A379AD95</accession>
<organism evidence="2 3">
    <name type="scientific">Enterobacter agglomerans</name>
    <name type="common">Erwinia herbicola</name>
    <name type="synonym">Pantoea agglomerans</name>
    <dbReference type="NCBI Taxonomy" id="549"/>
    <lineage>
        <taxon>Bacteria</taxon>
        <taxon>Pseudomonadati</taxon>
        <taxon>Pseudomonadota</taxon>
        <taxon>Gammaproteobacteria</taxon>
        <taxon>Enterobacterales</taxon>
        <taxon>Erwiniaceae</taxon>
        <taxon>Pantoea</taxon>
        <taxon>Pantoea agglomerans group</taxon>
    </lineage>
</organism>
<name>A0A379AD95_ENTAG</name>
<evidence type="ECO:0000256" key="1">
    <source>
        <dbReference type="SAM" id="MobiDB-lite"/>
    </source>
</evidence>